<dbReference type="GeneID" id="301691968"/>
<sequence>MQCHYCDREADIAVENDGVKVGVCKTHFREQMAELEDADWLEDLDEELDIDRRE</sequence>
<proteinExistence type="predicted"/>
<dbReference type="InterPro" id="IPR046645">
    <property type="entry name" value="DUF6757"/>
</dbReference>
<dbReference type="Pfam" id="PF20542">
    <property type="entry name" value="DUF6757"/>
    <property type="match status" value="1"/>
</dbReference>
<dbReference type="Proteomes" id="UP000182573">
    <property type="component" value="Unassembled WGS sequence"/>
</dbReference>
<dbReference type="RefSeq" id="WP_004516452.1">
    <property type="nucleotide sequence ID" value="NZ_FNOF01000017.1"/>
</dbReference>
<gene>
    <name evidence="1" type="ORF">SAMN05443574_11727</name>
</gene>
<evidence type="ECO:0000313" key="1">
    <source>
        <dbReference type="EMBL" id="SDX18068.1"/>
    </source>
</evidence>
<organism evidence="1 2">
    <name type="scientific">Haloarcula vallismortis</name>
    <name type="common">Halobacterium vallismortis</name>
    <dbReference type="NCBI Taxonomy" id="28442"/>
    <lineage>
        <taxon>Archaea</taxon>
        <taxon>Methanobacteriati</taxon>
        <taxon>Methanobacteriota</taxon>
        <taxon>Stenosarchaea group</taxon>
        <taxon>Halobacteria</taxon>
        <taxon>Halobacteriales</taxon>
        <taxon>Haloarculaceae</taxon>
        <taxon>Haloarcula</taxon>
    </lineage>
</organism>
<protein>
    <submittedName>
        <fullName evidence="1">Uncharacterized protein</fullName>
    </submittedName>
</protein>
<dbReference type="AlphaFoldDB" id="A0A1H2ZM84"/>
<accession>A0A1H2ZM84</accession>
<reference evidence="1 2" key="1">
    <citation type="submission" date="2016-10" db="EMBL/GenBank/DDBJ databases">
        <authorList>
            <person name="de Groot N.N."/>
        </authorList>
    </citation>
    <scope>NUCLEOTIDE SEQUENCE [LARGE SCALE GENOMIC DNA]</scope>
    <source>
        <strain evidence="1 2">DSM 3756</strain>
    </source>
</reference>
<name>A0A1H2ZM84_HALVA</name>
<dbReference type="STRING" id="28442.SAMN05443574_11727"/>
<dbReference type="EMBL" id="FNOF01000017">
    <property type="protein sequence ID" value="SDX18068.1"/>
    <property type="molecule type" value="Genomic_DNA"/>
</dbReference>
<evidence type="ECO:0000313" key="2">
    <source>
        <dbReference type="Proteomes" id="UP000182573"/>
    </source>
</evidence>